<dbReference type="AlphaFoldDB" id="A0A5B8VTW4"/>
<dbReference type="KEGG" id="mgk:FSB76_03445"/>
<accession>A0A5B8VTW4</accession>
<dbReference type="SUPFAM" id="SSF46689">
    <property type="entry name" value="Homeodomain-like"/>
    <property type="match status" value="1"/>
</dbReference>
<dbReference type="InterPro" id="IPR018060">
    <property type="entry name" value="HTH_AraC"/>
</dbReference>
<dbReference type="PRINTS" id="PR00032">
    <property type="entry name" value="HTHARAC"/>
</dbReference>
<evidence type="ECO:0000313" key="5">
    <source>
        <dbReference type="EMBL" id="QEC75047.1"/>
    </source>
</evidence>
<keyword evidence="6" id="KW-1185">Reference proteome</keyword>
<dbReference type="SUPFAM" id="SSF51215">
    <property type="entry name" value="Regulatory protein AraC"/>
    <property type="match status" value="1"/>
</dbReference>
<dbReference type="GO" id="GO:0003700">
    <property type="term" value="F:DNA-binding transcription factor activity"/>
    <property type="evidence" value="ECO:0007669"/>
    <property type="project" value="InterPro"/>
</dbReference>
<dbReference type="InterPro" id="IPR009057">
    <property type="entry name" value="Homeodomain-like_sf"/>
</dbReference>
<name>A0A5B8VTW4_9SPHI</name>
<protein>
    <submittedName>
        <fullName evidence="5">Helix-turn-helix domain-containing protein</fullName>
    </submittedName>
</protein>
<dbReference type="InterPro" id="IPR020449">
    <property type="entry name" value="Tscrpt_reg_AraC-type_HTH"/>
</dbReference>
<dbReference type="PROSITE" id="PS01124">
    <property type="entry name" value="HTH_ARAC_FAMILY_2"/>
    <property type="match status" value="1"/>
</dbReference>
<proteinExistence type="predicted"/>
<keyword evidence="3" id="KW-0804">Transcription</keyword>
<keyword evidence="2" id="KW-0238">DNA-binding</keyword>
<organism evidence="5 6">
    <name type="scientific">Mucilaginibacter ginsenosidivorax</name>
    <dbReference type="NCBI Taxonomy" id="862126"/>
    <lineage>
        <taxon>Bacteria</taxon>
        <taxon>Pseudomonadati</taxon>
        <taxon>Bacteroidota</taxon>
        <taxon>Sphingobacteriia</taxon>
        <taxon>Sphingobacteriales</taxon>
        <taxon>Sphingobacteriaceae</taxon>
        <taxon>Mucilaginibacter</taxon>
    </lineage>
</organism>
<keyword evidence="1" id="KW-0805">Transcription regulation</keyword>
<dbReference type="InterPro" id="IPR014710">
    <property type="entry name" value="RmlC-like_jellyroll"/>
</dbReference>
<sequence>MKSIPVDQLQNKTSAGLQIKVFGPGDRQQYEREIAHRDDHYIFFVLTNGSGQLMVDLQDIVVVAGQLYYILPSQVHYRIKTDGAEGWFLAVDTSIIAPDLKAVFENVLNVQLPLTLKDYELKQYSKLLTLLHEEFIARQHDEYYRLVIHALAQSFLAMAASSYQSVDIIGSKHTRPVELVRQFKILLGAHSHIVKSPSAYASRLNVSTGYLNEAVKKVTGSTVSYWIQQEIFSEAKRLLFYSDADVKEIAHKLGYSDYAYFIRLFRKAAGVSPLKFRMLNSKA</sequence>
<dbReference type="InterPro" id="IPR037923">
    <property type="entry name" value="HTH-like"/>
</dbReference>
<dbReference type="Gene3D" id="2.60.120.10">
    <property type="entry name" value="Jelly Rolls"/>
    <property type="match status" value="1"/>
</dbReference>
<dbReference type="EMBL" id="CP042437">
    <property type="protein sequence ID" value="QEC75047.1"/>
    <property type="molecule type" value="Genomic_DNA"/>
</dbReference>
<evidence type="ECO:0000313" key="6">
    <source>
        <dbReference type="Proteomes" id="UP000321362"/>
    </source>
</evidence>
<dbReference type="GO" id="GO:0043565">
    <property type="term" value="F:sequence-specific DNA binding"/>
    <property type="evidence" value="ECO:0007669"/>
    <property type="project" value="InterPro"/>
</dbReference>
<reference evidence="5 6" key="1">
    <citation type="journal article" date="2013" name="J. Microbiol.">
        <title>Mucilaginibacter ginsenosidivorax sp. nov., with ginsenoside converting activity isolated from sediment.</title>
        <authorList>
            <person name="Kim J.K."/>
            <person name="Choi T.E."/>
            <person name="Liu Q.M."/>
            <person name="Park H.Y."/>
            <person name="Yi T.H."/>
            <person name="Yoon M.H."/>
            <person name="Kim S.C."/>
            <person name="Im W.T."/>
        </authorList>
    </citation>
    <scope>NUCLEOTIDE SEQUENCE [LARGE SCALE GENOMIC DNA]</scope>
    <source>
        <strain evidence="5 6">KHI28</strain>
    </source>
</reference>
<evidence type="ECO:0000256" key="2">
    <source>
        <dbReference type="ARBA" id="ARBA00023125"/>
    </source>
</evidence>
<evidence type="ECO:0000256" key="3">
    <source>
        <dbReference type="ARBA" id="ARBA00023163"/>
    </source>
</evidence>
<evidence type="ECO:0000256" key="1">
    <source>
        <dbReference type="ARBA" id="ARBA00023015"/>
    </source>
</evidence>
<dbReference type="OrthoDB" id="2585681at2"/>
<dbReference type="PANTHER" id="PTHR43280:SF2">
    <property type="entry name" value="HTH-TYPE TRANSCRIPTIONAL REGULATOR EXSA"/>
    <property type="match status" value="1"/>
</dbReference>
<dbReference type="Gene3D" id="1.10.10.60">
    <property type="entry name" value="Homeodomain-like"/>
    <property type="match status" value="1"/>
</dbReference>
<feature type="domain" description="HTH araC/xylS-type" evidence="4">
    <location>
        <begin position="201"/>
        <end position="279"/>
    </location>
</feature>
<dbReference type="Proteomes" id="UP000321362">
    <property type="component" value="Chromosome"/>
</dbReference>
<dbReference type="SMART" id="SM00342">
    <property type="entry name" value="HTH_ARAC"/>
    <property type="match status" value="1"/>
</dbReference>
<evidence type="ECO:0000259" key="4">
    <source>
        <dbReference type="PROSITE" id="PS01124"/>
    </source>
</evidence>
<dbReference type="RefSeq" id="WP_147052202.1">
    <property type="nucleotide sequence ID" value="NZ_CP042437.1"/>
</dbReference>
<gene>
    <name evidence="5" type="ORF">FSB76_03445</name>
</gene>
<dbReference type="PANTHER" id="PTHR43280">
    <property type="entry name" value="ARAC-FAMILY TRANSCRIPTIONAL REGULATOR"/>
    <property type="match status" value="1"/>
</dbReference>
<dbReference type="Pfam" id="PF12833">
    <property type="entry name" value="HTH_18"/>
    <property type="match status" value="1"/>
</dbReference>